<evidence type="ECO:0000256" key="4">
    <source>
        <dbReference type="ARBA" id="ARBA00022967"/>
    </source>
</evidence>
<dbReference type="SMART" id="SM00382">
    <property type="entry name" value="AAA"/>
    <property type="match status" value="1"/>
</dbReference>
<dbReference type="GO" id="GO:0016887">
    <property type="term" value="F:ATP hydrolysis activity"/>
    <property type="evidence" value="ECO:0007669"/>
    <property type="project" value="InterPro"/>
</dbReference>
<comment type="function">
    <text evidence="5">Part of the ABC transporter complex HmuTUV involved in hemin import. Responsible for energy coupling to the transport system.</text>
</comment>
<organism evidence="7 8">
    <name type="scientific">Lishizhenia tianjinensis</name>
    <dbReference type="NCBI Taxonomy" id="477690"/>
    <lineage>
        <taxon>Bacteria</taxon>
        <taxon>Pseudomonadati</taxon>
        <taxon>Bacteroidota</taxon>
        <taxon>Flavobacteriia</taxon>
        <taxon>Flavobacteriales</taxon>
        <taxon>Crocinitomicaceae</taxon>
        <taxon>Lishizhenia</taxon>
    </lineage>
</organism>
<accession>A0A1I6Y343</accession>
<dbReference type="STRING" id="477690.SAMN05216474_0626"/>
<keyword evidence="1" id="KW-0813">Transport</keyword>
<dbReference type="RefSeq" id="WP_090246209.1">
    <property type="nucleotide sequence ID" value="NZ_FPAS01000001.1"/>
</dbReference>
<evidence type="ECO:0000256" key="3">
    <source>
        <dbReference type="ARBA" id="ARBA00022840"/>
    </source>
</evidence>
<dbReference type="Proteomes" id="UP000236454">
    <property type="component" value="Unassembled WGS sequence"/>
</dbReference>
<dbReference type="InterPro" id="IPR003439">
    <property type="entry name" value="ABC_transporter-like_ATP-bd"/>
</dbReference>
<keyword evidence="8" id="KW-1185">Reference proteome</keyword>
<evidence type="ECO:0000256" key="1">
    <source>
        <dbReference type="ARBA" id="ARBA00022448"/>
    </source>
</evidence>
<evidence type="ECO:0000256" key="2">
    <source>
        <dbReference type="ARBA" id="ARBA00022741"/>
    </source>
</evidence>
<evidence type="ECO:0000256" key="5">
    <source>
        <dbReference type="ARBA" id="ARBA00037066"/>
    </source>
</evidence>
<proteinExistence type="predicted"/>
<dbReference type="GO" id="GO:0005524">
    <property type="term" value="F:ATP binding"/>
    <property type="evidence" value="ECO:0007669"/>
    <property type="project" value="UniProtKB-KW"/>
</dbReference>
<dbReference type="PROSITE" id="PS50893">
    <property type="entry name" value="ABC_TRANSPORTER_2"/>
    <property type="match status" value="1"/>
</dbReference>
<dbReference type="Gene3D" id="3.40.50.300">
    <property type="entry name" value="P-loop containing nucleotide triphosphate hydrolases"/>
    <property type="match status" value="1"/>
</dbReference>
<dbReference type="Pfam" id="PF00005">
    <property type="entry name" value="ABC_tran"/>
    <property type="match status" value="1"/>
</dbReference>
<evidence type="ECO:0000313" key="8">
    <source>
        <dbReference type="Proteomes" id="UP000236454"/>
    </source>
</evidence>
<gene>
    <name evidence="7" type="ORF">SAMN05216474_0626</name>
</gene>
<sequence length="268" mass="30296">MILAFKDIILNYNKREVLHDLAGELGQGQIHGLIGPNGAGKSSLLNALAGLNDAQGKVFYDLENIAHLDYEYLATKRAYCEQKARIDINFRVDELIAFGVEAGAYAPKQEVKTVVNYIAEYCGVKRFLCKRILNLSGGEQQLVHFARAVAQIHPQFNPNNSLLFLDEPNSALDIKNTLFLYERMKDLRAQGLTIVCVLHNLSDCLQLSDSLLLMDKGRIILQGETKEVLENKILDHVFGVEFNREYGEQGLKHLTPTLQLEKQYEYVR</sequence>
<reference evidence="7 8" key="1">
    <citation type="submission" date="2016-10" db="EMBL/GenBank/DDBJ databases">
        <authorList>
            <person name="de Groot N.N."/>
        </authorList>
    </citation>
    <scope>NUCLEOTIDE SEQUENCE [LARGE SCALE GENOMIC DNA]</scope>
    <source>
        <strain evidence="7 8">CGMCC 1.7005</strain>
    </source>
</reference>
<dbReference type="EMBL" id="FPAS01000001">
    <property type="protein sequence ID" value="SFT44866.1"/>
    <property type="molecule type" value="Genomic_DNA"/>
</dbReference>
<keyword evidence="2" id="KW-0547">Nucleotide-binding</keyword>
<dbReference type="InterPro" id="IPR027417">
    <property type="entry name" value="P-loop_NTPase"/>
</dbReference>
<dbReference type="PANTHER" id="PTHR42794">
    <property type="entry name" value="HEMIN IMPORT ATP-BINDING PROTEIN HMUV"/>
    <property type="match status" value="1"/>
</dbReference>
<feature type="domain" description="ABC transporter" evidence="6">
    <location>
        <begin position="3"/>
        <end position="241"/>
    </location>
</feature>
<dbReference type="SUPFAM" id="SSF52540">
    <property type="entry name" value="P-loop containing nucleoside triphosphate hydrolases"/>
    <property type="match status" value="1"/>
</dbReference>
<dbReference type="AlphaFoldDB" id="A0A1I6Y343"/>
<keyword evidence="4" id="KW-1278">Translocase</keyword>
<dbReference type="OrthoDB" id="9806726at2"/>
<dbReference type="InterPro" id="IPR003593">
    <property type="entry name" value="AAA+_ATPase"/>
</dbReference>
<protein>
    <submittedName>
        <fullName evidence="7">Iron complex transport system ATP-binding protein/vitamin B12 transport system ATP-binding protein</fullName>
    </submittedName>
</protein>
<dbReference type="PANTHER" id="PTHR42794:SF1">
    <property type="entry name" value="HEMIN IMPORT ATP-BINDING PROTEIN HMUV"/>
    <property type="match status" value="1"/>
</dbReference>
<evidence type="ECO:0000259" key="6">
    <source>
        <dbReference type="PROSITE" id="PS50893"/>
    </source>
</evidence>
<name>A0A1I6Y343_9FLAO</name>
<keyword evidence="3 7" id="KW-0067">ATP-binding</keyword>
<evidence type="ECO:0000313" key="7">
    <source>
        <dbReference type="EMBL" id="SFT44866.1"/>
    </source>
</evidence>